<sequence>MREVRPCRPDDLPQLATIFWRGVHEGAAPRYTPAQRRAWLPAPPAPEAFAKRLSDQTVFVAEEAGTVTGFMTLRADGTLDLAYVLPEVRGSGTADALLAMLENAALARGTTRLTTRASAMAQPFFARHGWQVVAPAPQLRDGVTIPAADMARDLNCPVLTSASEILCAPS</sequence>
<organism evidence="2 3">
    <name type="scientific">Jannaschia pohangensis</name>
    <dbReference type="NCBI Taxonomy" id="390807"/>
    <lineage>
        <taxon>Bacteria</taxon>
        <taxon>Pseudomonadati</taxon>
        <taxon>Pseudomonadota</taxon>
        <taxon>Alphaproteobacteria</taxon>
        <taxon>Rhodobacterales</taxon>
        <taxon>Roseobacteraceae</taxon>
        <taxon>Jannaschia</taxon>
    </lineage>
</organism>
<dbReference type="Pfam" id="PF13673">
    <property type="entry name" value="Acetyltransf_10"/>
    <property type="match status" value="1"/>
</dbReference>
<dbReference type="EMBL" id="FORA01000004">
    <property type="protein sequence ID" value="SFJ51752.1"/>
    <property type="molecule type" value="Genomic_DNA"/>
</dbReference>
<dbReference type="STRING" id="390807.SAMN04488095_2956"/>
<dbReference type="PANTHER" id="PTHR43451:SF1">
    <property type="entry name" value="ACETYLTRANSFERASE"/>
    <property type="match status" value="1"/>
</dbReference>
<feature type="domain" description="N-acetyltransferase" evidence="1">
    <location>
        <begin position="2"/>
        <end position="155"/>
    </location>
</feature>
<dbReference type="CDD" id="cd04301">
    <property type="entry name" value="NAT_SF"/>
    <property type="match status" value="1"/>
</dbReference>
<dbReference type="RefSeq" id="WP_139212382.1">
    <property type="nucleotide sequence ID" value="NZ_FORA01000004.1"/>
</dbReference>
<dbReference type="PANTHER" id="PTHR43451">
    <property type="entry name" value="ACETYLTRANSFERASE (GNAT) FAMILY PROTEIN"/>
    <property type="match status" value="1"/>
</dbReference>
<proteinExistence type="predicted"/>
<protein>
    <submittedName>
        <fullName evidence="2">Acetyltransferase, GNAT family</fullName>
    </submittedName>
</protein>
<dbReference type="AlphaFoldDB" id="A0A1I3S0T3"/>
<dbReference type="InterPro" id="IPR052564">
    <property type="entry name" value="N-acetyltrans/Recomb-assoc"/>
</dbReference>
<keyword evidence="2" id="KW-0808">Transferase</keyword>
<accession>A0A1I3S0T3</accession>
<keyword evidence="3" id="KW-1185">Reference proteome</keyword>
<dbReference type="SUPFAM" id="SSF55729">
    <property type="entry name" value="Acyl-CoA N-acyltransferases (Nat)"/>
    <property type="match status" value="1"/>
</dbReference>
<dbReference type="GO" id="GO:0016747">
    <property type="term" value="F:acyltransferase activity, transferring groups other than amino-acyl groups"/>
    <property type="evidence" value="ECO:0007669"/>
    <property type="project" value="InterPro"/>
</dbReference>
<dbReference type="Gene3D" id="3.40.630.30">
    <property type="match status" value="1"/>
</dbReference>
<name>A0A1I3S0T3_9RHOB</name>
<dbReference type="InterPro" id="IPR000182">
    <property type="entry name" value="GNAT_dom"/>
</dbReference>
<reference evidence="2 3" key="1">
    <citation type="submission" date="2016-10" db="EMBL/GenBank/DDBJ databases">
        <authorList>
            <person name="de Groot N.N."/>
        </authorList>
    </citation>
    <scope>NUCLEOTIDE SEQUENCE [LARGE SCALE GENOMIC DNA]</scope>
    <source>
        <strain evidence="2 3">DSM 19073</strain>
    </source>
</reference>
<evidence type="ECO:0000313" key="3">
    <source>
        <dbReference type="Proteomes" id="UP000199110"/>
    </source>
</evidence>
<evidence type="ECO:0000313" key="2">
    <source>
        <dbReference type="EMBL" id="SFJ51752.1"/>
    </source>
</evidence>
<gene>
    <name evidence="2" type="ORF">SAMN04488095_2956</name>
</gene>
<dbReference type="InterPro" id="IPR016181">
    <property type="entry name" value="Acyl_CoA_acyltransferase"/>
</dbReference>
<evidence type="ECO:0000259" key="1">
    <source>
        <dbReference type="PROSITE" id="PS51186"/>
    </source>
</evidence>
<dbReference type="PROSITE" id="PS51186">
    <property type="entry name" value="GNAT"/>
    <property type="match status" value="1"/>
</dbReference>
<dbReference type="Proteomes" id="UP000199110">
    <property type="component" value="Unassembled WGS sequence"/>
</dbReference>
<dbReference type="OrthoDB" id="9789081at2"/>